<dbReference type="AlphaFoldDB" id="A0A9X3YKY4"/>
<feature type="transmembrane region" description="Helical" evidence="3">
    <location>
        <begin position="75"/>
        <end position="92"/>
    </location>
</feature>
<keyword evidence="5" id="KW-0418">Kinase</keyword>
<keyword evidence="3" id="KW-1133">Transmembrane helix</keyword>
<dbReference type="PRINTS" id="PR00344">
    <property type="entry name" value="BCTRLSENSOR"/>
</dbReference>
<keyword evidence="3" id="KW-0472">Membrane</keyword>
<dbReference type="Gene3D" id="3.30.565.10">
    <property type="entry name" value="Histidine kinase-like ATPase, C-terminal domain"/>
    <property type="match status" value="1"/>
</dbReference>
<keyword evidence="5" id="KW-0808">Transferase</keyword>
<dbReference type="Pfam" id="PF02518">
    <property type="entry name" value="HATPase_c"/>
    <property type="match status" value="1"/>
</dbReference>
<dbReference type="RefSeq" id="WP_263545365.1">
    <property type="nucleotide sequence ID" value="NZ_JAOVZO020000017.1"/>
</dbReference>
<feature type="transmembrane region" description="Helical" evidence="3">
    <location>
        <begin position="12"/>
        <end position="35"/>
    </location>
</feature>
<dbReference type="InterPro" id="IPR004358">
    <property type="entry name" value="Sig_transdc_His_kin-like_C"/>
</dbReference>
<keyword evidence="3" id="KW-0812">Transmembrane</keyword>
<sequence>MFKRFLTAPARLFWMLQLVGWFGYFALNFLAAVGYGKPLHYVWVSAGSALAGLVVTSVLRYGFRAVWEWPTGRMAPAAVVLLLLATAVYARFHAEVVFRWCMDCRPASLMGYIGYFGTTLYVMMSWAGLYFGIKFGRAIAHERETALKANAAAHEAQLRMLRYQLNPHFLFNTLNAISTLILDQQNATANRMVGGLSAFLRHSLDSDPMQRVTLNDELEALQRYLGIEQLRFGERLRVDVEADTEARRALVPSLILQPLIENCIKYAISRRIEGGTIAIRASVARECLTVRVQDDGPGMPECPGNGGGNGVGLANTRERLKVLYGDRQRVDVLNRAAGGVEVVLNLPYEPVAS</sequence>
<dbReference type="InterPro" id="IPR005467">
    <property type="entry name" value="His_kinase_dom"/>
</dbReference>
<dbReference type="GO" id="GO:0016020">
    <property type="term" value="C:membrane"/>
    <property type="evidence" value="ECO:0007669"/>
    <property type="project" value="InterPro"/>
</dbReference>
<dbReference type="PANTHER" id="PTHR34220">
    <property type="entry name" value="SENSOR HISTIDINE KINASE YPDA"/>
    <property type="match status" value="1"/>
</dbReference>
<name>A0A9X3YKY4_9GAMM</name>
<feature type="transmembrane region" description="Helical" evidence="3">
    <location>
        <begin position="112"/>
        <end position="133"/>
    </location>
</feature>
<evidence type="ECO:0000259" key="4">
    <source>
        <dbReference type="PROSITE" id="PS50109"/>
    </source>
</evidence>
<dbReference type="SMART" id="SM00387">
    <property type="entry name" value="HATPase_c"/>
    <property type="match status" value="1"/>
</dbReference>
<feature type="domain" description="Histidine kinase" evidence="4">
    <location>
        <begin position="255"/>
        <end position="350"/>
    </location>
</feature>
<gene>
    <name evidence="5" type="ORF">OD750_011415</name>
</gene>
<dbReference type="SUPFAM" id="SSF55874">
    <property type="entry name" value="ATPase domain of HSP90 chaperone/DNA topoisomerase II/histidine kinase"/>
    <property type="match status" value="1"/>
</dbReference>
<evidence type="ECO:0000313" key="5">
    <source>
        <dbReference type="EMBL" id="MDC8013150.1"/>
    </source>
</evidence>
<comment type="caution">
    <text evidence="5">The sequence shown here is derived from an EMBL/GenBank/DDBJ whole genome shotgun (WGS) entry which is preliminary data.</text>
</comment>
<dbReference type="EMBL" id="JAOVZO020000017">
    <property type="protein sequence ID" value="MDC8013150.1"/>
    <property type="molecule type" value="Genomic_DNA"/>
</dbReference>
<proteinExistence type="predicted"/>
<comment type="catalytic activity">
    <reaction evidence="1">
        <text>ATP + protein L-histidine = ADP + protein N-phospho-L-histidine.</text>
        <dbReference type="EC" id="2.7.13.3"/>
    </reaction>
</comment>
<evidence type="ECO:0000256" key="1">
    <source>
        <dbReference type="ARBA" id="ARBA00000085"/>
    </source>
</evidence>
<dbReference type="InterPro" id="IPR010559">
    <property type="entry name" value="Sig_transdc_His_kin_internal"/>
</dbReference>
<organism evidence="5 6">
    <name type="scientific">Tahibacter soli</name>
    <dbReference type="NCBI Taxonomy" id="2983605"/>
    <lineage>
        <taxon>Bacteria</taxon>
        <taxon>Pseudomonadati</taxon>
        <taxon>Pseudomonadota</taxon>
        <taxon>Gammaproteobacteria</taxon>
        <taxon>Lysobacterales</taxon>
        <taxon>Rhodanobacteraceae</taxon>
        <taxon>Tahibacter</taxon>
    </lineage>
</organism>
<keyword evidence="6" id="KW-1185">Reference proteome</keyword>
<feature type="transmembrane region" description="Helical" evidence="3">
    <location>
        <begin position="41"/>
        <end position="63"/>
    </location>
</feature>
<dbReference type="PROSITE" id="PS50109">
    <property type="entry name" value="HIS_KIN"/>
    <property type="match status" value="1"/>
</dbReference>
<accession>A0A9X3YKY4</accession>
<reference evidence="5" key="1">
    <citation type="submission" date="2023-02" db="EMBL/GenBank/DDBJ databases">
        <title>Tahibacter soli sp. nov. isolated from soil.</title>
        <authorList>
            <person name="Baek J.H."/>
            <person name="Lee J.K."/>
            <person name="Choi D.G."/>
            <person name="Jeon C.O."/>
        </authorList>
    </citation>
    <scope>NUCLEOTIDE SEQUENCE</scope>
    <source>
        <strain evidence="5">BL</strain>
    </source>
</reference>
<dbReference type="EC" id="2.7.13.3" evidence="2"/>
<dbReference type="InterPro" id="IPR050640">
    <property type="entry name" value="Bact_2-comp_sensor_kinase"/>
</dbReference>
<dbReference type="InterPro" id="IPR003594">
    <property type="entry name" value="HATPase_dom"/>
</dbReference>
<protein>
    <recommendedName>
        <fullName evidence="2">histidine kinase</fullName>
        <ecNumber evidence="2">2.7.13.3</ecNumber>
    </recommendedName>
</protein>
<dbReference type="Pfam" id="PF06580">
    <property type="entry name" value="His_kinase"/>
    <property type="match status" value="1"/>
</dbReference>
<dbReference type="InterPro" id="IPR036890">
    <property type="entry name" value="HATPase_C_sf"/>
</dbReference>
<evidence type="ECO:0000256" key="2">
    <source>
        <dbReference type="ARBA" id="ARBA00012438"/>
    </source>
</evidence>
<dbReference type="GO" id="GO:0000155">
    <property type="term" value="F:phosphorelay sensor kinase activity"/>
    <property type="evidence" value="ECO:0007669"/>
    <property type="project" value="InterPro"/>
</dbReference>
<dbReference type="Proteomes" id="UP001139971">
    <property type="component" value="Unassembled WGS sequence"/>
</dbReference>
<evidence type="ECO:0000313" key="6">
    <source>
        <dbReference type="Proteomes" id="UP001139971"/>
    </source>
</evidence>
<dbReference type="PANTHER" id="PTHR34220:SF7">
    <property type="entry name" value="SENSOR HISTIDINE KINASE YPDA"/>
    <property type="match status" value="1"/>
</dbReference>
<evidence type="ECO:0000256" key="3">
    <source>
        <dbReference type="SAM" id="Phobius"/>
    </source>
</evidence>